<protein>
    <submittedName>
        <fullName evidence="7">Uncharacterized protein</fullName>
    </submittedName>
</protein>
<dbReference type="PANTHER" id="PTHR11417">
    <property type="entry name" value="SOMATOTROPIN,PROLACTIN"/>
    <property type="match status" value="1"/>
</dbReference>
<dbReference type="GO" id="GO:1903489">
    <property type="term" value="P:positive regulation of lactation"/>
    <property type="evidence" value="ECO:0007669"/>
    <property type="project" value="TreeGrafter"/>
</dbReference>
<dbReference type="GO" id="GO:0008284">
    <property type="term" value="P:positive regulation of cell population proliferation"/>
    <property type="evidence" value="ECO:0007669"/>
    <property type="project" value="TreeGrafter"/>
</dbReference>
<dbReference type="AlphaFoldDB" id="A0AAW0JD38"/>
<dbReference type="EMBL" id="JBBHLL010000044">
    <property type="protein sequence ID" value="KAK7824739.1"/>
    <property type="molecule type" value="Genomic_DNA"/>
</dbReference>
<dbReference type="GO" id="GO:0030879">
    <property type="term" value="P:mammary gland development"/>
    <property type="evidence" value="ECO:0007669"/>
    <property type="project" value="TreeGrafter"/>
</dbReference>
<feature type="non-terminal residue" evidence="7">
    <location>
        <position position="426"/>
    </location>
</feature>
<dbReference type="GO" id="GO:0046427">
    <property type="term" value="P:positive regulation of receptor signaling pathway via JAK-STAT"/>
    <property type="evidence" value="ECO:0007669"/>
    <property type="project" value="TreeGrafter"/>
</dbReference>
<name>A0AAW0JD38_MYOGA</name>
<dbReference type="InterPro" id="IPR009079">
    <property type="entry name" value="4_helix_cytokine-like_core"/>
</dbReference>
<evidence type="ECO:0000256" key="3">
    <source>
        <dbReference type="ARBA" id="ARBA00022525"/>
    </source>
</evidence>
<reference evidence="7 8" key="1">
    <citation type="journal article" date="2023" name="bioRxiv">
        <title>Conserved and derived expression patterns and positive selection on dental genes reveal complex evolutionary context of ever-growing rodent molars.</title>
        <authorList>
            <person name="Calamari Z.T."/>
            <person name="Song A."/>
            <person name="Cohen E."/>
            <person name="Akter M."/>
            <person name="Roy R.D."/>
            <person name="Hallikas O."/>
            <person name="Christensen M.M."/>
            <person name="Li P."/>
            <person name="Marangoni P."/>
            <person name="Jernvall J."/>
            <person name="Klein O.D."/>
        </authorList>
    </citation>
    <scope>NUCLEOTIDE SEQUENCE [LARGE SCALE GENOMIC DNA]</scope>
    <source>
        <strain evidence="7">V071</strain>
    </source>
</reference>
<proteinExistence type="inferred from homology"/>
<evidence type="ECO:0000256" key="6">
    <source>
        <dbReference type="SAM" id="SignalP"/>
    </source>
</evidence>
<dbReference type="PANTHER" id="PTHR11417:SF9">
    <property type="entry name" value="PROLACTIN-7A2"/>
    <property type="match status" value="1"/>
</dbReference>
<feature type="non-terminal residue" evidence="7">
    <location>
        <position position="1"/>
    </location>
</feature>
<dbReference type="CDD" id="cd10288">
    <property type="entry name" value="prolactin_like"/>
    <property type="match status" value="1"/>
</dbReference>
<dbReference type="Gene3D" id="1.20.1250.10">
    <property type="match status" value="2"/>
</dbReference>
<accession>A0AAW0JD38</accession>
<keyword evidence="5" id="KW-0472">Membrane</keyword>
<dbReference type="InterPro" id="IPR001400">
    <property type="entry name" value="Somatotropin/Prolactin"/>
</dbReference>
<keyword evidence="6" id="KW-0732">Signal</keyword>
<dbReference type="PROSITE" id="PS00338">
    <property type="entry name" value="SOMATOTROPIN_2"/>
    <property type="match status" value="1"/>
</dbReference>
<dbReference type="GO" id="GO:0031667">
    <property type="term" value="P:response to nutrient levels"/>
    <property type="evidence" value="ECO:0007669"/>
    <property type="project" value="TreeGrafter"/>
</dbReference>
<organism evidence="7 8">
    <name type="scientific">Myodes glareolus</name>
    <name type="common">Bank vole</name>
    <name type="synonym">Clethrionomys glareolus</name>
    <dbReference type="NCBI Taxonomy" id="447135"/>
    <lineage>
        <taxon>Eukaryota</taxon>
        <taxon>Metazoa</taxon>
        <taxon>Chordata</taxon>
        <taxon>Craniata</taxon>
        <taxon>Vertebrata</taxon>
        <taxon>Euteleostomi</taxon>
        <taxon>Mammalia</taxon>
        <taxon>Eutheria</taxon>
        <taxon>Euarchontoglires</taxon>
        <taxon>Glires</taxon>
        <taxon>Rodentia</taxon>
        <taxon>Myomorpha</taxon>
        <taxon>Muroidea</taxon>
        <taxon>Cricetidae</taxon>
        <taxon>Arvicolinae</taxon>
        <taxon>Myodes</taxon>
    </lineage>
</organism>
<dbReference type="GO" id="GO:0005615">
    <property type="term" value="C:extracellular space"/>
    <property type="evidence" value="ECO:0007669"/>
    <property type="project" value="TreeGrafter"/>
</dbReference>
<comment type="similarity">
    <text evidence="2 4">Belongs to the somatotropin/prolactin family.</text>
</comment>
<dbReference type="SUPFAM" id="SSF47266">
    <property type="entry name" value="4-helical cytokines"/>
    <property type="match status" value="2"/>
</dbReference>
<feature type="transmembrane region" description="Helical" evidence="5">
    <location>
        <begin position="203"/>
        <end position="224"/>
    </location>
</feature>
<dbReference type="Proteomes" id="UP001488838">
    <property type="component" value="Unassembled WGS sequence"/>
</dbReference>
<dbReference type="Pfam" id="PF00103">
    <property type="entry name" value="Hormone_1"/>
    <property type="match status" value="2"/>
</dbReference>
<comment type="subcellular location">
    <subcellularLocation>
        <location evidence="1 4">Secreted</location>
    </subcellularLocation>
</comment>
<keyword evidence="5" id="KW-1133">Transmembrane helix</keyword>
<evidence type="ECO:0000256" key="5">
    <source>
        <dbReference type="SAM" id="Phobius"/>
    </source>
</evidence>
<feature type="chain" id="PRO_5043508408" evidence="6">
    <location>
        <begin position="19"/>
        <end position="426"/>
    </location>
</feature>
<dbReference type="GO" id="GO:0005148">
    <property type="term" value="F:prolactin receptor binding"/>
    <property type="evidence" value="ECO:0007669"/>
    <property type="project" value="TreeGrafter"/>
</dbReference>
<keyword evidence="8" id="KW-1185">Reference proteome</keyword>
<dbReference type="GO" id="GO:0005179">
    <property type="term" value="F:hormone activity"/>
    <property type="evidence" value="ECO:0007669"/>
    <property type="project" value="UniProtKB-KW"/>
</dbReference>
<evidence type="ECO:0000313" key="7">
    <source>
        <dbReference type="EMBL" id="KAK7824739.1"/>
    </source>
</evidence>
<feature type="signal peptide" evidence="6">
    <location>
        <begin position="1"/>
        <end position="18"/>
    </location>
</feature>
<evidence type="ECO:0000256" key="1">
    <source>
        <dbReference type="ARBA" id="ARBA00004613"/>
    </source>
</evidence>
<comment type="caution">
    <text evidence="7">The sequence shown here is derived from an EMBL/GenBank/DDBJ whole genome shotgun (WGS) entry which is preliminary data.</text>
</comment>
<sequence length="426" mass="48949">TLLLILVLNLLLCENVASLPVNVRGTGHDQVYLQDLFNHAIKLSYNISKLNREMRKMFVLELHKDEENMPKMLDSCHTPPINTPKTIEESRKLSLEDFLIIILNLTGTWKEPLHYQVTKLNGTLGANEAILSTAKNIEAQSKELRELIKWILNMVHPGIEPKDYAEWSDLKSLQAADEETYLSALFKLSFCLGIDTHMVDLNLNYLICVFIGAILLLLVSNFLLWENVTSVPLSTNETDDDNLYLKELFDHAMILLHNISKLNTEMRRTYMLEYFEDQEFLVKTLSCCHNYSIKTPKNMDEIQKISVEDFPKLILSRVQAWNGTLHNLLTILESTPGTHDTVLSIARNIRTKNADLFEDSKKILNKIYGKIETVDHAVLTGLEDFQSSDEDFRLFALCKLSYCLRKDMNMVNIYLELLSCVMLVKS</sequence>
<keyword evidence="5" id="KW-0812">Transmembrane</keyword>
<gene>
    <name evidence="7" type="ORF">U0070_020246</name>
</gene>
<dbReference type="PRINTS" id="PR00836">
    <property type="entry name" value="SOMATOTROPIN"/>
</dbReference>
<evidence type="ECO:0000256" key="2">
    <source>
        <dbReference type="ARBA" id="ARBA00008474"/>
    </source>
</evidence>
<keyword evidence="4" id="KW-0372">Hormone</keyword>
<dbReference type="InterPro" id="IPR018116">
    <property type="entry name" value="Somatotropin_CS"/>
</dbReference>
<evidence type="ECO:0000256" key="4">
    <source>
        <dbReference type="RuleBase" id="RU003618"/>
    </source>
</evidence>
<evidence type="ECO:0000313" key="8">
    <source>
        <dbReference type="Proteomes" id="UP001488838"/>
    </source>
</evidence>
<keyword evidence="3" id="KW-0964">Secreted</keyword>
<dbReference type="GO" id="GO:0007565">
    <property type="term" value="P:female pregnancy"/>
    <property type="evidence" value="ECO:0007669"/>
    <property type="project" value="TreeGrafter"/>
</dbReference>